<organism evidence="2 3">
    <name type="scientific">Bacteroides ovatus</name>
    <dbReference type="NCBI Taxonomy" id="28116"/>
    <lineage>
        <taxon>Bacteria</taxon>
        <taxon>Pseudomonadati</taxon>
        <taxon>Bacteroidota</taxon>
        <taxon>Bacteroidia</taxon>
        <taxon>Bacteroidales</taxon>
        <taxon>Bacteroidaceae</taxon>
        <taxon>Bacteroides</taxon>
    </lineage>
</organism>
<sequence>MEIEVKGHSGCNIDIVREGKKLFIYKCSEDPKYLDRLVKQAEKQRLASMYEYQHTRIPQIFCVDRSKNKVSVKMEYIYSKNFIGYFESAGFEQISYFIKALILFIEKELKESTMQVVDKQVLLEKFKSVGEKLIINSVLCSDEDTKGLFESSLQIFEKIECIKIPIGICHGDLTFSNILFNGNNYYLIDFLDSFIESPLMDIVKVRQDSAYMWSQLMYIHEYDQTRLNIISEKIDRDITAHFEQYDWFRTYYKPFQLMNFWRILQYAKEEQVIVYLKQVIKSILYEF</sequence>
<dbReference type="GO" id="GO:0016740">
    <property type="term" value="F:transferase activity"/>
    <property type="evidence" value="ECO:0007669"/>
    <property type="project" value="UniProtKB-KW"/>
</dbReference>
<dbReference type="Gene3D" id="3.90.1200.10">
    <property type="match status" value="1"/>
</dbReference>
<gene>
    <name evidence="2" type="ORF">F3F51_12680</name>
</gene>
<dbReference type="SUPFAM" id="SSF56112">
    <property type="entry name" value="Protein kinase-like (PK-like)"/>
    <property type="match status" value="1"/>
</dbReference>
<reference evidence="2 3" key="1">
    <citation type="journal article" date="2019" name="Nat. Med.">
        <title>A library of human gut bacterial isolates paired with longitudinal multiomics data enables mechanistic microbiome research.</title>
        <authorList>
            <person name="Poyet M."/>
            <person name="Groussin M."/>
            <person name="Gibbons S.M."/>
            <person name="Avila-Pacheco J."/>
            <person name="Jiang X."/>
            <person name="Kearney S.M."/>
            <person name="Perrotta A.R."/>
            <person name="Berdy B."/>
            <person name="Zhao S."/>
            <person name="Lieberman T.D."/>
            <person name="Swanson P.K."/>
            <person name="Smith M."/>
            <person name="Roesemann S."/>
            <person name="Alexander J.E."/>
            <person name="Rich S.A."/>
            <person name="Livny J."/>
            <person name="Vlamakis H."/>
            <person name="Clish C."/>
            <person name="Bullock K."/>
            <person name="Deik A."/>
            <person name="Scott J."/>
            <person name="Pierce K.A."/>
            <person name="Xavier R.J."/>
            <person name="Alm E.J."/>
        </authorList>
    </citation>
    <scope>NUCLEOTIDE SEQUENCE [LARGE SCALE GENOMIC DNA]</scope>
    <source>
        <strain evidence="2 3">BIOML-A183</strain>
    </source>
</reference>
<evidence type="ECO:0000313" key="3">
    <source>
        <dbReference type="Proteomes" id="UP000460135"/>
    </source>
</evidence>
<proteinExistence type="predicted"/>
<dbReference type="InterPro" id="IPR011009">
    <property type="entry name" value="Kinase-like_dom_sf"/>
</dbReference>
<dbReference type="EMBL" id="VWLX01000008">
    <property type="protein sequence ID" value="KAA3804653.1"/>
    <property type="molecule type" value="Genomic_DNA"/>
</dbReference>
<comment type="caution">
    <text evidence="2">The sequence shown here is derived from an EMBL/GenBank/DDBJ whole genome shotgun (WGS) entry which is preliminary data.</text>
</comment>
<dbReference type="AlphaFoldDB" id="A0A6N3V893"/>
<evidence type="ECO:0000313" key="2">
    <source>
        <dbReference type="EMBL" id="KAA3804653.1"/>
    </source>
</evidence>
<protein>
    <submittedName>
        <fullName evidence="2">Phosphotransferase</fullName>
    </submittedName>
</protein>
<dbReference type="Pfam" id="PF01636">
    <property type="entry name" value="APH"/>
    <property type="match status" value="1"/>
</dbReference>
<dbReference type="Proteomes" id="UP000460135">
    <property type="component" value="Unassembled WGS sequence"/>
</dbReference>
<accession>A0A6N3V893</accession>
<dbReference type="InterPro" id="IPR002575">
    <property type="entry name" value="Aminoglycoside_PTrfase"/>
</dbReference>
<evidence type="ECO:0000259" key="1">
    <source>
        <dbReference type="Pfam" id="PF01636"/>
    </source>
</evidence>
<keyword evidence="2" id="KW-0808">Transferase</keyword>
<name>A0A6N3V893_BACOV</name>
<feature type="domain" description="Aminoglycoside phosphotransferase" evidence="1">
    <location>
        <begin position="165"/>
        <end position="225"/>
    </location>
</feature>